<reference evidence="1" key="2">
    <citation type="submission" date="2016-05" db="EMBL/GenBank/DDBJ databases">
        <authorList>
            <person name="Lavstsen T."/>
            <person name="Jespersen J.S."/>
        </authorList>
    </citation>
    <scope>NUCLEOTIDE SEQUENCE [LARGE SCALE GENOMIC DNA]</scope>
</reference>
<name>A0A1A8ZRG1_PLAOA</name>
<evidence type="ECO:0000313" key="3">
    <source>
        <dbReference type="Proteomes" id="UP000078550"/>
    </source>
</evidence>
<accession>A0A1A8ZRG1</accession>
<evidence type="ECO:0000313" key="1">
    <source>
        <dbReference type="EMBL" id="SBT46450.1"/>
    </source>
</evidence>
<evidence type="ECO:0000313" key="4">
    <source>
        <dbReference type="Proteomes" id="UP000078555"/>
    </source>
</evidence>
<dbReference type="AlphaFoldDB" id="A0A1A8ZRG1"/>
<sequence length="97" mass="11058">MVDAREGSPPRACVMSASTLPNYQIIKLPNYQMQLFSYKTRVIASKEKLLNIEIFTSLLGDCMRIRVWKIAVFPVSDRFRSALQSTGVFEKASQRGR</sequence>
<dbReference type="EMBL" id="FLRE01000187">
    <property type="protein sequence ID" value="SBT47035.1"/>
    <property type="molecule type" value="Genomic_DNA"/>
</dbReference>
<reference evidence="3 4" key="1">
    <citation type="submission" date="2016-05" db="EMBL/GenBank/DDBJ databases">
        <authorList>
            <person name="Naeem Raeece"/>
        </authorList>
    </citation>
    <scope>NUCLEOTIDE SEQUENCE [LARGE SCALE GENOMIC DNA]</scope>
</reference>
<proteinExistence type="predicted"/>
<dbReference type="EMBL" id="FLRD01000139">
    <property type="protein sequence ID" value="SBT46450.1"/>
    <property type="molecule type" value="Genomic_DNA"/>
</dbReference>
<evidence type="ECO:0000313" key="2">
    <source>
        <dbReference type="EMBL" id="SBT47035.1"/>
    </source>
</evidence>
<gene>
    <name evidence="1" type="ORF">POVWA1_053870</name>
    <name evidence="2" type="ORF">POVWA2_053130</name>
</gene>
<dbReference type="Proteomes" id="UP000078555">
    <property type="component" value="Unassembled WGS sequence"/>
</dbReference>
<organism evidence="1 4">
    <name type="scientific">Plasmodium ovale wallikeri</name>
    <dbReference type="NCBI Taxonomy" id="864142"/>
    <lineage>
        <taxon>Eukaryota</taxon>
        <taxon>Sar</taxon>
        <taxon>Alveolata</taxon>
        <taxon>Apicomplexa</taxon>
        <taxon>Aconoidasida</taxon>
        <taxon>Haemosporida</taxon>
        <taxon>Plasmodiidae</taxon>
        <taxon>Plasmodium</taxon>
        <taxon>Plasmodium (Plasmodium)</taxon>
    </lineage>
</organism>
<dbReference type="Proteomes" id="UP000078550">
    <property type="component" value="Unassembled WGS sequence"/>
</dbReference>
<protein>
    <submittedName>
        <fullName evidence="1">Uncharacterized protein</fullName>
    </submittedName>
</protein>
<keyword evidence="4" id="KW-1185">Reference proteome</keyword>